<feature type="compositionally biased region" description="Gly residues" evidence="1">
    <location>
        <begin position="96"/>
        <end position="129"/>
    </location>
</feature>
<dbReference type="EMBL" id="JAPMLT010000005">
    <property type="protein sequence ID" value="MCX7570571.1"/>
    <property type="molecule type" value="Genomic_DNA"/>
</dbReference>
<dbReference type="RefSeq" id="WP_267151821.1">
    <property type="nucleotide sequence ID" value="NZ_JAPMLT010000005.1"/>
</dbReference>
<keyword evidence="5" id="KW-1185">Reference proteome</keyword>
<dbReference type="InterPro" id="IPR027954">
    <property type="entry name" value="Transcobalamin-like_C"/>
</dbReference>
<feature type="region of interest" description="Disordered" evidence="1">
    <location>
        <begin position="24"/>
        <end position="135"/>
    </location>
</feature>
<dbReference type="PROSITE" id="PS51257">
    <property type="entry name" value="PROKAR_LIPOPROTEIN"/>
    <property type="match status" value="1"/>
</dbReference>
<accession>A0ABT3X0Y7</accession>
<dbReference type="Pfam" id="PF14478">
    <property type="entry name" value="DUF4430"/>
    <property type="match status" value="1"/>
</dbReference>
<evidence type="ECO:0000313" key="4">
    <source>
        <dbReference type="EMBL" id="MCX7570571.1"/>
    </source>
</evidence>
<feature type="domain" description="Transcobalamin-like C-terminal" evidence="3">
    <location>
        <begin position="165"/>
        <end position="238"/>
    </location>
</feature>
<gene>
    <name evidence="4" type="ORF">OS242_11410</name>
</gene>
<protein>
    <submittedName>
        <fullName evidence="4">DUF4430 domain-containing protein</fullName>
    </submittedName>
</protein>
<organism evidence="4 5">
    <name type="scientific">Tumebacillus lacus</name>
    <dbReference type="NCBI Taxonomy" id="2995335"/>
    <lineage>
        <taxon>Bacteria</taxon>
        <taxon>Bacillati</taxon>
        <taxon>Bacillota</taxon>
        <taxon>Bacilli</taxon>
        <taxon>Bacillales</taxon>
        <taxon>Alicyclobacillaceae</taxon>
        <taxon>Tumebacillus</taxon>
    </lineage>
</organism>
<dbReference type="Gene3D" id="2.170.130.30">
    <property type="match status" value="1"/>
</dbReference>
<feature type="compositionally biased region" description="Polar residues" evidence="1">
    <location>
        <begin position="78"/>
        <end position="87"/>
    </location>
</feature>
<dbReference type="Proteomes" id="UP001208017">
    <property type="component" value="Unassembled WGS sequence"/>
</dbReference>
<sequence length="424" mass="43280">MKLAKGLGFFVALALVTAATGCGTEKNADTQRSEQLPEQVVELPEQEAEQKEAEQKNQELTEEEKAKQAAQEKAGATDPNTPVSNQPGGKKNASSVGGGSATSGQGGGSAANGGGSAANGGGATSGNGGSAQPEKQIAGKYQLTVTENFGKHGVFSQSVGYTKDQMVLDVMREHLEIETEYGGGFVNSINGTKSGYTDRSIFTRKQRDWFYYVNGSISAVGSDTYAAKSGDEVWWDYHDWSGSGSTLSAVIGSYPRPFTVGYNGATPGTVVYFGAGHAEEASRVASALKAAGAGNVSTAAYGNQDLMAAGTNTVLVGTWSELSGQSNIADLFASPQRSGLYAAVNGDRMTGLTYKGKGTDASGAGAILATATGSGDTTPTWLVIGATEAGLDSAVHTLVNNPGALRGKLGALIEGGTVTGVPVE</sequence>
<evidence type="ECO:0000259" key="3">
    <source>
        <dbReference type="Pfam" id="PF14478"/>
    </source>
</evidence>
<comment type="caution">
    <text evidence="4">The sequence shown here is derived from an EMBL/GenBank/DDBJ whole genome shotgun (WGS) entry which is preliminary data.</text>
</comment>
<feature type="chain" id="PRO_5045525158" evidence="2">
    <location>
        <begin position="22"/>
        <end position="424"/>
    </location>
</feature>
<evidence type="ECO:0000256" key="1">
    <source>
        <dbReference type="SAM" id="MobiDB-lite"/>
    </source>
</evidence>
<keyword evidence="2" id="KW-0732">Signal</keyword>
<evidence type="ECO:0000313" key="5">
    <source>
        <dbReference type="Proteomes" id="UP001208017"/>
    </source>
</evidence>
<evidence type="ECO:0000256" key="2">
    <source>
        <dbReference type="SAM" id="SignalP"/>
    </source>
</evidence>
<feature type="signal peptide" evidence="2">
    <location>
        <begin position="1"/>
        <end position="21"/>
    </location>
</feature>
<name>A0ABT3X0Y7_9BACL</name>
<feature type="compositionally biased region" description="Basic and acidic residues" evidence="1">
    <location>
        <begin position="48"/>
        <end position="67"/>
    </location>
</feature>
<reference evidence="4 5" key="1">
    <citation type="submission" date="2022-11" db="EMBL/GenBank/DDBJ databases">
        <title>Study of microbial diversity in lake waters.</title>
        <authorList>
            <person name="Zhang J."/>
        </authorList>
    </citation>
    <scope>NUCLEOTIDE SEQUENCE [LARGE SCALE GENOMIC DNA]</scope>
    <source>
        <strain evidence="4 5">DT12</strain>
    </source>
</reference>
<proteinExistence type="predicted"/>